<reference evidence="6" key="1">
    <citation type="submission" date="2021-11" db="EMBL/GenBank/DDBJ databases">
        <authorList>
            <person name="Schell T."/>
        </authorList>
    </citation>
    <scope>NUCLEOTIDE SEQUENCE</scope>
    <source>
        <strain evidence="6">M5</strain>
    </source>
</reference>
<dbReference type="PANTHER" id="PTHR23048:SF0">
    <property type="entry name" value="CALMODULIN LIKE 3"/>
    <property type="match status" value="1"/>
</dbReference>
<comment type="caution">
    <text evidence="6">The sequence shown here is derived from an EMBL/GenBank/DDBJ whole genome shotgun (WGS) entry which is preliminary data.</text>
</comment>
<protein>
    <recommendedName>
        <fullName evidence="5">EF-hand domain-containing protein</fullName>
    </recommendedName>
</protein>
<evidence type="ECO:0000256" key="3">
    <source>
        <dbReference type="ARBA" id="ARBA00022837"/>
    </source>
</evidence>
<keyword evidence="1" id="KW-0479">Metal-binding</keyword>
<gene>
    <name evidence="6" type="ORF">DGAL_LOCUS2672</name>
</gene>
<evidence type="ECO:0000256" key="2">
    <source>
        <dbReference type="ARBA" id="ARBA00022737"/>
    </source>
</evidence>
<evidence type="ECO:0000256" key="4">
    <source>
        <dbReference type="ARBA" id="ARBA00037722"/>
    </source>
</evidence>
<dbReference type="InterPro" id="IPR050230">
    <property type="entry name" value="CALM/Myosin/TropC-like"/>
</dbReference>
<dbReference type="Proteomes" id="UP000789390">
    <property type="component" value="Unassembled WGS sequence"/>
</dbReference>
<dbReference type="SMART" id="SM00054">
    <property type="entry name" value="EFh"/>
    <property type="match status" value="3"/>
</dbReference>
<accession>A0A8J2WDH8</accession>
<evidence type="ECO:0000313" key="7">
    <source>
        <dbReference type="Proteomes" id="UP000789390"/>
    </source>
</evidence>
<evidence type="ECO:0000259" key="5">
    <source>
        <dbReference type="PROSITE" id="PS50222"/>
    </source>
</evidence>
<evidence type="ECO:0000256" key="1">
    <source>
        <dbReference type="ARBA" id="ARBA00022723"/>
    </source>
</evidence>
<dbReference type="InterPro" id="IPR002048">
    <property type="entry name" value="EF_hand_dom"/>
</dbReference>
<dbReference type="GO" id="GO:0016460">
    <property type="term" value="C:myosin II complex"/>
    <property type="evidence" value="ECO:0007669"/>
    <property type="project" value="TreeGrafter"/>
</dbReference>
<dbReference type="GO" id="GO:0005509">
    <property type="term" value="F:calcium ion binding"/>
    <property type="evidence" value="ECO:0007669"/>
    <property type="project" value="InterPro"/>
</dbReference>
<dbReference type="CDD" id="cd00051">
    <property type="entry name" value="EFh"/>
    <property type="match status" value="1"/>
</dbReference>
<dbReference type="PROSITE" id="PS00018">
    <property type="entry name" value="EF_HAND_1"/>
    <property type="match status" value="3"/>
</dbReference>
<dbReference type="OrthoDB" id="6353042at2759"/>
<dbReference type="Gene3D" id="1.10.238.10">
    <property type="entry name" value="EF-hand"/>
    <property type="match status" value="1"/>
</dbReference>
<keyword evidence="3" id="KW-0106">Calcium</keyword>
<dbReference type="InterPro" id="IPR011992">
    <property type="entry name" value="EF-hand-dom_pair"/>
</dbReference>
<keyword evidence="2" id="KW-0677">Repeat</keyword>
<dbReference type="AlphaFoldDB" id="A0A8J2WDH8"/>
<proteinExistence type="predicted"/>
<dbReference type="Pfam" id="PF13499">
    <property type="entry name" value="EF-hand_7"/>
    <property type="match status" value="2"/>
</dbReference>
<feature type="domain" description="EF-hand" evidence="5">
    <location>
        <begin position="58"/>
        <end position="93"/>
    </location>
</feature>
<organism evidence="6 7">
    <name type="scientific">Daphnia galeata</name>
    <dbReference type="NCBI Taxonomy" id="27404"/>
    <lineage>
        <taxon>Eukaryota</taxon>
        <taxon>Metazoa</taxon>
        <taxon>Ecdysozoa</taxon>
        <taxon>Arthropoda</taxon>
        <taxon>Crustacea</taxon>
        <taxon>Branchiopoda</taxon>
        <taxon>Diplostraca</taxon>
        <taxon>Cladocera</taxon>
        <taxon>Anomopoda</taxon>
        <taxon>Daphniidae</taxon>
        <taxon>Daphnia</taxon>
    </lineage>
</organism>
<comment type="function">
    <text evidence="4">Troponin is the central regulatory protein of striated muscle contraction. Tn consists of three components: Tn-I which is the inhibitor of actomyosin ATPase, Tn-T which contains the binding site for tropomyosin and Tn-C. The binding of calcium to Tn-C abolishes the inhibitory action of Tn on actin filaments.</text>
</comment>
<dbReference type="EMBL" id="CAKKLH010000036">
    <property type="protein sequence ID" value="CAH0100442.1"/>
    <property type="molecule type" value="Genomic_DNA"/>
</dbReference>
<evidence type="ECO:0000313" key="6">
    <source>
        <dbReference type="EMBL" id="CAH0100442.1"/>
    </source>
</evidence>
<feature type="domain" description="EF-hand" evidence="5">
    <location>
        <begin position="181"/>
        <end position="211"/>
    </location>
</feature>
<dbReference type="FunFam" id="1.10.238.10:FF:000181">
    <property type="entry name" value="CALML5 isoform 1"/>
    <property type="match status" value="1"/>
</dbReference>
<feature type="domain" description="EF-hand" evidence="5">
    <location>
        <begin position="145"/>
        <end position="180"/>
    </location>
</feature>
<sequence>MNRMQSQWARGLPARQSSTLFSRSPAILQILLILFESQSDRRLCLCRLSAMNRVPSQSEIDELRTAFVLMDQDRDGRITALEVQSMLQQLGINLREDIVLNLVRQASQSGSTLMNETEFFQWVRRIQALRPPPDQTTGGSSADEEAGLDLVAAFRVFDRDKNGFITKDELRLAMELIDESMTEEGLNKLIKMADVDKDGRINYEEFAKMLL</sequence>
<keyword evidence="7" id="KW-1185">Reference proteome</keyword>
<dbReference type="PANTHER" id="PTHR23048">
    <property type="entry name" value="MYOSIN LIGHT CHAIN 1, 3"/>
    <property type="match status" value="1"/>
</dbReference>
<dbReference type="InterPro" id="IPR018247">
    <property type="entry name" value="EF_Hand_1_Ca_BS"/>
</dbReference>
<dbReference type="PROSITE" id="PS50222">
    <property type="entry name" value="EF_HAND_2"/>
    <property type="match status" value="3"/>
</dbReference>
<name>A0A8J2WDH8_9CRUS</name>
<dbReference type="SUPFAM" id="SSF47473">
    <property type="entry name" value="EF-hand"/>
    <property type="match status" value="1"/>
</dbReference>